<proteinExistence type="inferred from homology"/>
<evidence type="ECO:0000256" key="1">
    <source>
        <dbReference type="ARBA" id="ARBA00008668"/>
    </source>
</evidence>
<sequence length="373" mass="40967">MAYGHRLRLLAALSLLLSGDAVGCYTSIFSFGDSIVDTGNAMHSGSVPETISRLPYGQTYFGRATGRFSDGRLVVDFIGPQALGLPLLRPYLAGGTAEDFLYGANFAFAGATALNASFFEDKGIHTFSAEYSLGTQLEWFKQLLPLLCSESNSKDILRNSLILLGEIGGNDYNYALSLKTSLSELRSYVPIVVNAISEAIKVLVELGATTLVVPGNFPIGCLPIFLSINQNTAEEYDTQTGCINWLNDLAKYHNSMLLNEINYHRKLYPHVTIIYADYYEAALRIYRSPQLYGFKAPLSACCGSDDPYNFNWSKMCGTEMAKVCSDPSAHLSWDGTHFTEATYAIIAQSLLDGTYTYPPFNETCANIQQSAYL</sequence>
<evidence type="ECO:0000256" key="4">
    <source>
        <dbReference type="ARBA" id="ARBA00023180"/>
    </source>
</evidence>
<evidence type="ECO:0000313" key="7">
    <source>
        <dbReference type="Proteomes" id="UP001327560"/>
    </source>
</evidence>
<dbReference type="GO" id="GO:0016788">
    <property type="term" value="F:hydrolase activity, acting on ester bonds"/>
    <property type="evidence" value="ECO:0007669"/>
    <property type="project" value="InterPro"/>
</dbReference>
<dbReference type="AlphaFoldDB" id="A0AAQ3KMV9"/>
<protein>
    <recommendedName>
        <fullName evidence="8">GDSL esterase/lipase</fullName>
    </recommendedName>
</protein>
<comment type="similarity">
    <text evidence="1">Belongs to the 'GDSL' lipolytic enzyme family.</text>
</comment>
<feature type="signal peptide" evidence="5">
    <location>
        <begin position="1"/>
        <end position="23"/>
    </location>
</feature>
<dbReference type="InterPro" id="IPR001087">
    <property type="entry name" value="GDSL"/>
</dbReference>
<evidence type="ECO:0000313" key="6">
    <source>
        <dbReference type="EMBL" id="WOL11808.1"/>
    </source>
</evidence>
<keyword evidence="4" id="KW-0325">Glycoprotein</keyword>
<keyword evidence="2 5" id="KW-0732">Signal</keyword>
<evidence type="ECO:0000256" key="3">
    <source>
        <dbReference type="ARBA" id="ARBA00022801"/>
    </source>
</evidence>
<gene>
    <name evidence="6" type="ORF">Cni_G20572</name>
</gene>
<keyword evidence="3" id="KW-0378">Hydrolase</keyword>
<evidence type="ECO:0000256" key="5">
    <source>
        <dbReference type="SAM" id="SignalP"/>
    </source>
</evidence>
<dbReference type="Pfam" id="PF00657">
    <property type="entry name" value="Lipase_GDSL"/>
    <property type="match status" value="1"/>
</dbReference>
<keyword evidence="7" id="KW-1185">Reference proteome</keyword>
<organism evidence="6 7">
    <name type="scientific">Canna indica</name>
    <name type="common">Indian-shot</name>
    <dbReference type="NCBI Taxonomy" id="4628"/>
    <lineage>
        <taxon>Eukaryota</taxon>
        <taxon>Viridiplantae</taxon>
        <taxon>Streptophyta</taxon>
        <taxon>Embryophyta</taxon>
        <taxon>Tracheophyta</taxon>
        <taxon>Spermatophyta</taxon>
        <taxon>Magnoliopsida</taxon>
        <taxon>Liliopsida</taxon>
        <taxon>Zingiberales</taxon>
        <taxon>Cannaceae</taxon>
        <taxon>Canna</taxon>
    </lineage>
</organism>
<dbReference type="EMBL" id="CP136895">
    <property type="protein sequence ID" value="WOL11808.1"/>
    <property type="molecule type" value="Genomic_DNA"/>
</dbReference>
<dbReference type="PANTHER" id="PTHR22835:SF663">
    <property type="entry name" value="LIPASE-LIKE"/>
    <property type="match status" value="1"/>
</dbReference>
<accession>A0AAQ3KMV9</accession>
<dbReference type="CDD" id="cd01837">
    <property type="entry name" value="SGNH_plant_lipase_like"/>
    <property type="match status" value="1"/>
</dbReference>
<dbReference type="SUPFAM" id="SSF52266">
    <property type="entry name" value="SGNH hydrolase"/>
    <property type="match status" value="1"/>
</dbReference>
<dbReference type="InterPro" id="IPR035669">
    <property type="entry name" value="SGNH_plant_lipase-like"/>
</dbReference>
<dbReference type="Proteomes" id="UP001327560">
    <property type="component" value="Chromosome 6"/>
</dbReference>
<name>A0AAQ3KMV9_9LILI</name>
<evidence type="ECO:0008006" key="8">
    <source>
        <dbReference type="Google" id="ProtNLM"/>
    </source>
</evidence>
<evidence type="ECO:0000256" key="2">
    <source>
        <dbReference type="ARBA" id="ARBA00022729"/>
    </source>
</evidence>
<dbReference type="InterPro" id="IPR036514">
    <property type="entry name" value="SGNH_hydro_sf"/>
</dbReference>
<dbReference type="PANTHER" id="PTHR22835">
    <property type="entry name" value="ZINC FINGER FYVE DOMAIN CONTAINING PROTEIN"/>
    <property type="match status" value="1"/>
</dbReference>
<dbReference type="Gene3D" id="3.40.50.1110">
    <property type="entry name" value="SGNH hydrolase"/>
    <property type="match status" value="1"/>
</dbReference>
<reference evidence="6 7" key="1">
    <citation type="submission" date="2023-10" db="EMBL/GenBank/DDBJ databases">
        <title>Chromosome-scale genome assembly provides insights into flower coloration mechanisms of Canna indica.</title>
        <authorList>
            <person name="Li C."/>
        </authorList>
    </citation>
    <scope>NUCLEOTIDE SEQUENCE [LARGE SCALE GENOMIC DNA]</scope>
    <source>
        <tissue evidence="6">Flower</tissue>
    </source>
</reference>
<feature type="chain" id="PRO_5042859799" description="GDSL esterase/lipase" evidence="5">
    <location>
        <begin position="24"/>
        <end position="373"/>
    </location>
</feature>